<dbReference type="PANTHER" id="PTHR34501:SF9">
    <property type="entry name" value="MAJOR OUTER MEMBRANE PROTEIN P.IA"/>
    <property type="match status" value="1"/>
</dbReference>
<dbReference type="GO" id="GO:0009279">
    <property type="term" value="C:cell outer membrane"/>
    <property type="evidence" value="ECO:0007669"/>
    <property type="project" value="UniProtKB-SubCell"/>
</dbReference>
<evidence type="ECO:0000313" key="12">
    <source>
        <dbReference type="EMBL" id="SDB92819.1"/>
    </source>
</evidence>
<evidence type="ECO:0000256" key="1">
    <source>
        <dbReference type="ARBA" id="ARBA00004571"/>
    </source>
</evidence>
<sequence>MAQLGLTRTTYGIVGFGVLVATTSPLTWAQGSVQLSGIIDTGIAYVSDAGNTQGHQSAWQAKSGDINGSRWILSGNEALGGDLSAVFMLANGFAPMTGGISQQGRMFGFQSWLGLQSQSRGTLTLGRQFDEVVQFVEPFSLGGTRYGGTAFAHVFDNDNLDNWTRINNSVKYVSPLMGGLKLGALYGFSNQAGGFDNNRAYSLGASYQYGNLDLGAGYFQFNNASNLAGANTDGAVPAGAPFNASRQRTWAAGGLFHFGNGAAGLVLSETRLDNAKSINNVVDTAISLPGDDVRFQNIEVNVRYTVLPQWDVAAAYTFTAGRFATPTGVRYPKWHQAGIVNTYFLSPATDVYAEVIYQRANELSGTGIQGAQIANFSRASGANQLVASIGLRHRF</sequence>
<keyword evidence="9" id="KW-0472">Membrane</keyword>
<dbReference type="Gene3D" id="2.40.160.10">
    <property type="entry name" value="Porin"/>
    <property type="match status" value="1"/>
</dbReference>
<dbReference type="STRING" id="416944.SAMN05421548_102249"/>
<dbReference type="AlphaFoldDB" id="A0A1G6HF02"/>
<dbReference type="GO" id="GO:0046930">
    <property type="term" value="C:pore complex"/>
    <property type="evidence" value="ECO:0007669"/>
    <property type="project" value="UniProtKB-KW"/>
</dbReference>
<evidence type="ECO:0000259" key="11">
    <source>
        <dbReference type="Pfam" id="PF13609"/>
    </source>
</evidence>
<evidence type="ECO:0000313" key="13">
    <source>
        <dbReference type="Proteomes" id="UP000198908"/>
    </source>
</evidence>
<comment type="subcellular location">
    <subcellularLocation>
        <location evidence="1">Cell outer membrane</location>
        <topology evidence="1">Multi-pass membrane protein</topology>
    </subcellularLocation>
</comment>
<dbReference type="InterPro" id="IPR050298">
    <property type="entry name" value="Gram-neg_bact_OMP"/>
</dbReference>
<organism evidence="12 13">
    <name type="scientific">Paraburkholderia lycopersici</name>
    <dbReference type="NCBI Taxonomy" id="416944"/>
    <lineage>
        <taxon>Bacteria</taxon>
        <taxon>Pseudomonadati</taxon>
        <taxon>Pseudomonadota</taxon>
        <taxon>Betaproteobacteria</taxon>
        <taxon>Burkholderiales</taxon>
        <taxon>Burkholderiaceae</taxon>
        <taxon>Paraburkholderia</taxon>
    </lineage>
</organism>
<reference evidence="13" key="1">
    <citation type="submission" date="2016-09" db="EMBL/GenBank/DDBJ databases">
        <authorList>
            <person name="Varghese N."/>
            <person name="Submissions S."/>
        </authorList>
    </citation>
    <scope>NUCLEOTIDE SEQUENCE [LARGE SCALE GENOMIC DNA]</scope>
    <source>
        <strain evidence="13">TNe-862</strain>
    </source>
</reference>
<dbReference type="InterPro" id="IPR023614">
    <property type="entry name" value="Porin_dom_sf"/>
</dbReference>
<dbReference type="Pfam" id="PF13609">
    <property type="entry name" value="Porin_4"/>
    <property type="match status" value="1"/>
</dbReference>
<evidence type="ECO:0000256" key="9">
    <source>
        <dbReference type="ARBA" id="ARBA00023136"/>
    </source>
</evidence>
<comment type="subunit">
    <text evidence="2">Homotrimer.</text>
</comment>
<evidence type="ECO:0000256" key="6">
    <source>
        <dbReference type="ARBA" id="ARBA00022729"/>
    </source>
</evidence>
<gene>
    <name evidence="12" type="ORF">SAMN05421548_102249</name>
</gene>
<evidence type="ECO:0000256" key="8">
    <source>
        <dbReference type="ARBA" id="ARBA00023114"/>
    </source>
</evidence>
<evidence type="ECO:0000256" key="5">
    <source>
        <dbReference type="ARBA" id="ARBA00022692"/>
    </source>
</evidence>
<evidence type="ECO:0000256" key="3">
    <source>
        <dbReference type="ARBA" id="ARBA00022448"/>
    </source>
</evidence>
<keyword evidence="6" id="KW-0732">Signal</keyword>
<keyword evidence="3" id="KW-0813">Transport</keyword>
<dbReference type="SUPFAM" id="SSF56935">
    <property type="entry name" value="Porins"/>
    <property type="match status" value="1"/>
</dbReference>
<feature type="domain" description="Porin" evidence="11">
    <location>
        <begin position="18"/>
        <end position="360"/>
    </location>
</feature>
<dbReference type="Proteomes" id="UP000198908">
    <property type="component" value="Unassembled WGS sequence"/>
</dbReference>
<dbReference type="OrthoDB" id="8982087at2"/>
<dbReference type="RefSeq" id="WP_091994858.1">
    <property type="nucleotide sequence ID" value="NZ_FMYQ01000002.1"/>
</dbReference>
<dbReference type="GO" id="GO:0006811">
    <property type="term" value="P:monoatomic ion transport"/>
    <property type="evidence" value="ECO:0007669"/>
    <property type="project" value="UniProtKB-KW"/>
</dbReference>
<evidence type="ECO:0000256" key="7">
    <source>
        <dbReference type="ARBA" id="ARBA00023065"/>
    </source>
</evidence>
<keyword evidence="5" id="KW-0812">Transmembrane</keyword>
<evidence type="ECO:0000256" key="4">
    <source>
        <dbReference type="ARBA" id="ARBA00022452"/>
    </source>
</evidence>
<keyword evidence="13" id="KW-1185">Reference proteome</keyword>
<proteinExistence type="predicted"/>
<evidence type="ECO:0000256" key="10">
    <source>
        <dbReference type="ARBA" id="ARBA00023237"/>
    </source>
</evidence>
<dbReference type="PANTHER" id="PTHR34501">
    <property type="entry name" value="PROTEIN YDDL-RELATED"/>
    <property type="match status" value="1"/>
</dbReference>
<dbReference type="CDD" id="cd00342">
    <property type="entry name" value="gram_neg_porins"/>
    <property type="match status" value="1"/>
</dbReference>
<name>A0A1G6HF02_9BURK</name>
<keyword evidence="7" id="KW-0406">Ion transport</keyword>
<keyword evidence="4" id="KW-1134">Transmembrane beta strand</keyword>
<evidence type="ECO:0000256" key="2">
    <source>
        <dbReference type="ARBA" id="ARBA00011233"/>
    </source>
</evidence>
<dbReference type="GO" id="GO:0015288">
    <property type="term" value="F:porin activity"/>
    <property type="evidence" value="ECO:0007669"/>
    <property type="project" value="UniProtKB-KW"/>
</dbReference>
<dbReference type="InterPro" id="IPR033900">
    <property type="entry name" value="Gram_neg_porin_domain"/>
</dbReference>
<keyword evidence="10" id="KW-0998">Cell outer membrane</keyword>
<accession>A0A1G6HF02</accession>
<dbReference type="EMBL" id="FMYQ01000002">
    <property type="protein sequence ID" value="SDB92819.1"/>
    <property type="molecule type" value="Genomic_DNA"/>
</dbReference>
<keyword evidence="8" id="KW-0626">Porin</keyword>
<protein>
    <submittedName>
        <fullName evidence="12">Outer membrane protein (Porin)</fullName>
    </submittedName>
</protein>